<proteinExistence type="predicted"/>
<evidence type="ECO:0000256" key="1">
    <source>
        <dbReference type="SAM" id="Phobius"/>
    </source>
</evidence>
<organism evidence="2 3">
    <name type="scientific">Lacipirellula limnantheis</name>
    <dbReference type="NCBI Taxonomy" id="2528024"/>
    <lineage>
        <taxon>Bacteria</taxon>
        <taxon>Pseudomonadati</taxon>
        <taxon>Planctomycetota</taxon>
        <taxon>Planctomycetia</taxon>
        <taxon>Pirellulales</taxon>
        <taxon>Lacipirellulaceae</taxon>
        <taxon>Lacipirellula</taxon>
    </lineage>
</organism>
<name>A0A517TVN8_9BACT</name>
<dbReference type="KEGG" id="llh:I41_16080"/>
<feature type="transmembrane region" description="Helical" evidence="1">
    <location>
        <begin position="375"/>
        <end position="393"/>
    </location>
</feature>
<dbReference type="AlphaFoldDB" id="A0A517TVN8"/>
<feature type="transmembrane region" description="Helical" evidence="1">
    <location>
        <begin position="161"/>
        <end position="180"/>
    </location>
</feature>
<keyword evidence="1" id="KW-0472">Membrane</keyword>
<accession>A0A517TVN8</accession>
<keyword evidence="1" id="KW-0812">Transmembrane</keyword>
<feature type="transmembrane region" description="Helical" evidence="1">
    <location>
        <begin position="236"/>
        <end position="256"/>
    </location>
</feature>
<feature type="transmembrane region" description="Helical" evidence="1">
    <location>
        <begin position="331"/>
        <end position="353"/>
    </location>
</feature>
<dbReference type="Proteomes" id="UP000317909">
    <property type="component" value="Chromosome"/>
</dbReference>
<dbReference type="PANTHER" id="PTHR31061">
    <property type="entry name" value="LD22376P"/>
    <property type="match status" value="1"/>
</dbReference>
<feature type="transmembrane region" description="Helical" evidence="1">
    <location>
        <begin position="75"/>
        <end position="93"/>
    </location>
</feature>
<reference evidence="2 3" key="1">
    <citation type="submission" date="2019-02" db="EMBL/GenBank/DDBJ databases">
        <title>Deep-cultivation of Planctomycetes and their phenomic and genomic characterization uncovers novel biology.</title>
        <authorList>
            <person name="Wiegand S."/>
            <person name="Jogler M."/>
            <person name="Boedeker C."/>
            <person name="Pinto D."/>
            <person name="Vollmers J."/>
            <person name="Rivas-Marin E."/>
            <person name="Kohn T."/>
            <person name="Peeters S.H."/>
            <person name="Heuer A."/>
            <person name="Rast P."/>
            <person name="Oberbeckmann S."/>
            <person name="Bunk B."/>
            <person name="Jeske O."/>
            <person name="Meyerdierks A."/>
            <person name="Storesund J.E."/>
            <person name="Kallscheuer N."/>
            <person name="Luecker S."/>
            <person name="Lage O.M."/>
            <person name="Pohl T."/>
            <person name="Merkel B.J."/>
            <person name="Hornburger P."/>
            <person name="Mueller R.-W."/>
            <person name="Bruemmer F."/>
            <person name="Labrenz M."/>
            <person name="Spormann A.M."/>
            <person name="Op den Camp H."/>
            <person name="Overmann J."/>
            <person name="Amann R."/>
            <person name="Jetten M.S.M."/>
            <person name="Mascher T."/>
            <person name="Medema M.H."/>
            <person name="Devos D.P."/>
            <person name="Kaster A.-K."/>
            <person name="Ovreas L."/>
            <person name="Rohde M."/>
            <person name="Galperin M.Y."/>
            <person name="Jogler C."/>
        </authorList>
    </citation>
    <scope>NUCLEOTIDE SEQUENCE [LARGE SCALE GENOMIC DNA]</scope>
    <source>
        <strain evidence="2 3">I41</strain>
    </source>
</reference>
<feature type="transmembrane region" description="Helical" evidence="1">
    <location>
        <begin position="268"/>
        <end position="287"/>
    </location>
</feature>
<evidence type="ECO:0000313" key="2">
    <source>
        <dbReference type="EMBL" id="QDT72430.1"/>
    </source>
</evidence>
<sequence>MQQPAVPTPKDIAPSQRLASIDVYRGLVMLLLVFLDAPNGWTGAVKEGYPDAPVVQALARQFEHVDWAGLVLWDMIQPSFMFVVGASAAYSYASRQRRGHSFRRMLGHAIYRSLLLILIGVFLRSEGDDATDWTLEDVVTQIGLGYVFLFLLWNRGWKVQLGVALGILVGYWLLFALWPLPAADFNLAAVSGHAYYDGFWAHWNKNAHPAHYFDTWFLNLFPRPEPWVANGGGYNTLNFIPSLATMIFGLLAGELLRSERPGQRKLAILLVTGMAALLFGLACHAVGVCPVVKKIWTPSFALVAGGLSLLTLGLLYAIVDLGGWRRWAFPAVVVGMNSIAAYALIHLIAHWTLENYLRHFGPGMFTVFGPAWEPLLQNLAVGAFIWLICFWMYRRQVFLRL</sequence>
<feature type="transmembrane region" description="Helical" evidence="1">
    <location>
        <begin position="299"/>
        <end position="319"/>
    </location>
</feature>
<evidence type="ECO:0008006" key="4">
    <source>
        <dbReference type="Google" id="ProtNLM"/>
    </source>
</evidence>
<dbReference type="EMBL" id="CP036339">
    <property type="protein sequence ID" value="QDT72430.1"/>
    <property type="molecule type" value="Genomic_DNA"/>
</dbReference>
<keyword evidence="3" id="KW-1185">Reference proteome</keyword>
<dbReference type="RefSeq" id="WP_145432005.1">
    <property type="nucleotide sequence ID" value="NZ_CP036339.1"/>
</dbReference>
<feature type="transmembrane region" description="Helical" evidence="1">
    <location>
        <begin position="138"/>
        <end position="154"/>
    </location>
</feature>
<protein>
    <recommendedName>
        <fullName evidence="4">DUF5009 domain-containing protein</fullName>
    </recommendedName>
</protein>
<evidence type="ECO:0000313" key="3">
    <source>
        <dbReference type="Proteomes" id="UP000317909"/>
    </source>
</evidence>
<feature type="transmembrane region" description="Helical" evidence="1">
    <location>
        <begin position="105"/>
        <end position="123"/>
    </location>
</feature>
<keyword evidence="1" id="KW-1133">Transmembrane helix</keyword>
<dbReference type="PANTHER" id="PTHR31061:SF24">
    <property type="entry name" value="LD22376P"/>
    <property type="match status" value="1"/>
</dbReference>
<dbReference type="OrthoDB" id="9788724at2"/>
<gene>
    <name evidence="2" type="ORF">I41_16080</name>
</gene>